<geneLocation type="plasmid" evidence="2 3">
    <name>pR1</name>
</geneLocation>
<feature type="transmembrane region" description="Helical" evidence="1">
    <location>
        <begin position="46"/>
        <end position="68"/>
    </location>
</feature>
<evidence type="ECO:0000313" key="3">
    <source>
        <dbReference type="Proteomes" id="UP000035027"/>
    </source>
</evidence>
<keyword evidence="1" id="KW-0472">Membrane</keyword>
<proteinExistence type="predicted"/>
<name>A0A0F7PYR1_9LACO</name>
<keyword evidence="2" id="KW-0614">Plasmid</keyword>
<organism evidence="2 3">
    <name type="scientific">Ligilactobacillus salivarius str. Ren</name>
    <dbReference type="NCBI Taxonomy" id="1194971"/>
    <lineage>
        <taxon>Bacteria</taxon>
        <taxon>Bacillati</taxon>
        <taxon>Bacillota</taxon>
        <taxon>Bacilli</taxon>
        <taxon>Lactobacillales</taxon>
        <taxon>Lactobacillaceae</taxon>
        <taxon>Ligilactobacillus</taxon>
    </lineage>
</organism>
<dbReference type="AlphaFoldDB" id="A0A0F7PYR1"/>
<feature type="transmembrane region" description="Helical" evidence="1">
    <location>
        <begin position="129"/>
        <end position="149"/>
    </location>
</feature>
<accession>A0A0F7PYR1</accession>
<keyword evidence="1" id="KW-0812">Transmembrane</keyword>
<evidence type="ECO:0000256" key="1">
    <source>
        <dbReference type="SAM" id="Phobius"/>
    </source>
</evidence>
<dbReference type="Proteomes" id="UP000035027">
    <property type="component" value="Plasmid pR1"/>
</dbReference>
<dbReference type="PATRIC" id="fig|1194971.3.peg.1696"/>
<sequence length="263" mass="30363">MVKMSKENPQNNDFIKSKKCANWQYICELTLFVLTLIQLFNPSKFLLVIASIILIVEYILSYCAGHFFDTGHRIREMGLIDNSFGEKRIPTYNSENYYNNGTVTVKEIKLLANIHENALFTSRIVGEMIPLRFLLLVFIILLTIVKIFISGLDNYASILLSFIVSSSFLDRVIRLYSLRKSSQEVYDKANEICNIYGKTSPELSALLLPKIVEILLIYENAVFDTKIVLSEKIFHKLNSSLSKEWLNIKNNYSIYSEQKEVEK</sequence>
<gene>
    <name evidence="2" type="ORF">LsR_01713</name>
</gene>
<feature type="transmembrane region" description="Helical" evidence="1">
    <location>
        <begin position="21"/>
        <end position="40"/>
    </location>
</feature>
<protein>
    <submittedName>
        <fullName evidence="2">Uncharacterized protein</fullName>
    </submittedName>
</protein>
<dbReference type="EMBL" id="CP011404">
    <property type="protein sequence ID" value="AKI05231.1"/>
    <property type="molecule type" value="Genomic_DNA"/>
</dbReference>
<evidence type="ECO:0000313" key="2">
    <source>
        <dbReference type="EMBL" id="AKI05231.1"/>
    </source>
</evidence>
<reference evidence="2 3" key="1">
    <citation type="submission" date="2015-04" db="EMBL/GenBank/DDBJ databases">
        <title>Complete genome sequence of Lactobacillus salivarius Ren, a probiotic strain with antitumor activity.</title>
        <authorList>
            <person name="Sun E."/>
            <person name="Zhao L."/>
            <person name="Liu S."/>
            <person name="Zhang M."/>
            <person name="Guo H."/>
            <person name="Ren F."/>
        </authorList>
    </citation>
    <scope>NUCLEOTIDE SEQUENCE [LARGE SCALE GENOMIC DNA]</scope>
    <source>
        <strain evidence="2 3">Ren</strain>
        <plasmid evidence="2 3">pR1</plasmid>
    </source>
</reference>
<keyword evidence="1" id="KW-1133">Transmembrane helix</keyword>